<organism evidence="3 4">
    <name type="scientific">Panicum miliaceum</name>
    <name type="common">Proso millet</name>
    <name type="synonym">Broomcorn millet</name>
    <dbReference type="NCBI Taxonomy" id="4540"/>
    <lineage>
        <taxon>Eukaryota</taxon>
        <taxon>Viridiplantae</taxon>
        <taxon>Streptophyta</taxon>
        <taxon>Embryophyta</taxon>
        <taxon>Tracheophyta</taxon>
        <taxon>Spermatophyta</taxon>
        <taxon>Magnoliopsida</taxon>
        <taxon>Liliopsida</taxon>
        <taxon>Poales</taxon>
        <taxon>Poaceae</taxon>
        <taxon>PACMAD clade</taxon>
        <taxon>Panicoideae</taxon>
        <taxon>Panicodae</taxon>
        <taxon>Paniceae</taxon>
        <taxon>Panicinae</taxon>
        <taxon>Panicum</taxon>
        <taxon>Panicum sect. Panicum</taxon>
    </lineage>
</organism>
<evidence type="ECO:0000256" key="1">
    <source>
        <dbReference type="SAM" id="MobiDB-lite"/>
    </source>
</evidence>
<dbReference type="STRING" id="4540.A0A3L6RZW0"/>
<feature type="compositionally biased region" description="Polar residues" evidence="1">
    <location>
        <begin position="278"/>
        <end position="292"/>
    </location>
</feature>
<evidence type="ECO:0000313" key="3">
    <source>
        <dbReference type="EMBL" id="RLN12566.1"/>
    </source>
</evidence>
<sequence length="459" mass="51425">MGRNQLSLEGSALEATKGIGDGVPEESMAELMGRLNLTAEECKVLRVADDVEDGLATSDCAIIGKVLSKNVLHIQTILSALRPGWGNPRGLTMRTVGDNLFIAEFGSKQDKARILDGSPWSVGNRAVLIQEFDASMRRTDICFNQMSIWVRINNLPFEWMNEQWGRKIAEMIGSVEKVDVDAQRRAWGPYLRAKVKIDITKPLRRGVALFSAKRKRTEWYEIRYEKVPNYCYSCGIIGHSSIEFPTPAVCDAEGMLPYGKDLRVSDDRKKKNPDEYIQSSISVGQGNNNAVQRDTMARKPDVRTAEIREKSDNLSDQQGKKRKLLKNPRHETSDASSEEFLEEEDHMSLVLTVARPLGASNPNNPTNAAGPEFKGDDGELEKGEWEYFDEAAAETILNIPLCYTSCDDFPAWKHTKTGVYTVKSGYCLIRLENFHSSQSTNGKGEKSDQADTSKMWKKL</sequence>
<reference evidence="4" key="1">
    <citation type="journal article" date="2019" name="Nat. Commun.">
        <title>The genome of broomcorn millet.</title>
        <authorList>
            <person name="Zou C."/>
            <person name="Miki D."/>
            <person name="Li D."/>
            <person name="Tang Q."/>
            <person name="Xiao L."/>
            <person name="Rajput S."/>
            <person name="Deng P."/>
            <person name="Jia W."/>
            <person name="Huang R."/>
            <person name="Zhang M."/>
            <person name="Sun Y."/>
            <person name="Hu J."/>
            <person name="Fu X."/>
            <person name="Schnable P.S."/>
            <person name="Li F."/>
            <person name="Zhang H."/>
            <person name="Feng B."/>
            <person name="Zhu X."/>
            <person name="Liu R."/>
            <person name="Schnable J.C."/>
            <person name="Zhu J.-K."/>
            <person name="Zhang H."/>
        </authorList>
    </citation>
    <scope>NUCLEOTIDE SEQUENCE [LARGE SCALE GENOMIC DNA]</scope>
</reference>
<feature type="region of interest" description="Disordered" evidence="1">
    <location>
        <begin position="437"/>
        <end position="459"/>
    </location>
</feature>
<dbReference type="PANTHER" id="PTHR31286:SF166">
    <property type="entry name" value="OS01G0177800 PROTEIN"/>
    <property type="match status" value="1"/>
</dbReference>
<dbReference type="Pfam" id="PF14111">
    <property type="entry name" value="DUF4283"/>
    <property type="match status" value="1"/>
</dbReference>
<dbReference type="PANTHER" id="PTHR31286">
    <property type="entry name" value="GLYCINE-RICH CELL WALL STRUCTURAL PROTEIN 1.8-LIKE"/>
    <property type="match status" value="1"/>
</dbReference>
<accession>A0A3L6RZW0</accession>
<gene>
    <name evidence="3" type="ORF">C2845_PM09G10010</name>
</gene>
<evidence type="ECO:0000259" key="2">
    <source>
        <dbReference type="Pfam" id="PF14111"/>
    </source>
</evidence>
<proteinExistence type="predicted"/>
<dbReference type="InterPro" id="IPR025558">
    <property type="entry name" value="DUF4283"/>
</dbReference>
<feature type="region of interest" description="Disordered" evidence="1">
    <location>
        <begin position="278"/>
        <end position="343"/>
    </location>
</feature>
<dbReference type="InterPro" id="IPR040256">
    <property type="entry name" value="At4g02000-like"/>
</dbReference>
<feature type="compositionally biased region" description="Basic and acidic residues" evidence="1">
    <location>
        <begin position="295"/>
        <end position="313"/>
    </location>
</feature>
<feature type="domain" description="DUF4283" evidence="2">
    <location>
        <begin position="60"/>
        <end position="132"/>
    </location>
</feature>
<dbReference type="AlphaFoldDB" id="A0A3L6RZW0"/>
<name>A0A3L6RZW0_PANMI</name>
<dbReference type="OrthoDB" id="686405at2759"/>
<keyword evidence="4" id="KW-1185">Reference proteome</keyword>
<protein>
    <recommendedName>
        <fullName evidence="2">DUF4283 domain-containing protein</fullName>
    </recommendedName>
</protein>
<dbReference type="EMBL" id="PQIB02000006">
    <property type="protein sequence ID" value="RLN12566.1"/>
    <property type="molecule type" value="Genomic_DNA"/>
</dbReference>
<evidence type="ECO:0000313" key="4">
    <source>
        <dbReference type="Proteomes" id="UP000275267"/>
    </source>
</evidence>
<dbReference type="Proteomes" id="UP000275267">
    <property type="component" value="Unassembled WGS sequence"/>
</dbReference>
<comment type="caution">
    <text evidence="3">The sequence shown here is derived from an EMBL/GenBank/DDBJ whole genome shotgun (WGS) entry which is preliminary data.</text>
</comment>